<proteinExistence type="predicted"/>
<protein>
    <submittedName>
        <fullName evidence="2">DUF2116 family Zn-ribbon domain-containing protein</fullName>
    </submittedName>
</protein>
<feature type="region of interest" description="Disordered" evidence="1">
    <location>
        <begin position="82"/>
        <end position="103"/>
    </location>
</feature>
<organism evidence="2 3">
    <name type="scientific">Eisenbergiella porci</name>
    <dbReference type="NCBI Taxonomy" id="2652274"/>
    <lineage>
        <taxon>Bacteria</taxon>
        <taxon>Bacillati</taxon>
        <taxon>Bacillota</taxon>
        <taxon>Clostridia</taxon>
        <taxon>Lachnospirales</taxon>
        <taxon>Lachnospiraceae</taxon>
        <taxon>Eisenbergiella</taxon>
    </lineage>
</organism>
<gene>
    <name evidence="2" type="ORF">FYJ45_29355</name>
</gene>
<feature type="compositionally biased region" description="Basic and acidic residues" evidence="1">
    <location>
        <begin position="82"/>
        <end position="95"/>
    </location>
</feature>
<keyword evidence="3" id="KW-1185">Reference proteome</keyword>
<reference evidence="2 3" key="1">
    <citation type="submission" date="2019-08" db="EMBL/GenBank/DDBJ databases">
        <title>In-depth cultivation of the pig gut microbiome towards novel bacterial diversity and tailored functional studies.</title>
        <authorList>
            <person name="Wylensek D."/>
            <person name="Hitch T.C.A."/>
            <person name="Clavel T."/>
        </authorList>
    </citation>
    <scope>NUCLEOTIDE SEQUENCE [LARGE SCALE GENOMIC DNA]</scope>
    <source>
        <strain evidence="2 3">WCA-389-WT-23B</strain>
    </source>
</reference>
<feature type="non-terminal residue" evidence="2">
    <location>
        <position position="103"/>
    </location>
</feature>
<dbReference type="EMBL" id="VUMI01000147">
    <property type="protein sequence ID" value="MSS92148.1"/>
    <property type="molecule type" value="Genomic_DNA"/>
</dbReference>
<accession>A0A6N7WRP2</accession>
<evidence type="ECO:0000256" key="1">
    <source>
        <dbReference type="SAM" id="MobiDB-lite"/>
    </source>
</evidence>
<evidence type="ECO:0000313" key="2">
    <source>
        <dbReference type="EMBL" id="MSS92148.1"/>
    </source>
</evidence>
<sequence length="103" mass="11969">MLSDKCIVCGKLKGRNKYFCSKACESKYRQHQRICPVCGKPFNASPANDNVCCSLECSSIHRKQLHKEGKYDSAIAKWQREKEKFHTEHSGEKHINAKRWKIQ</sequence>
<dbReference type="AlphaFoldDB" id="A0A6N7WRP2"/>
<name>A0A6N7WRP2_9FIRM</name>
<comment type="caution">
    <text evidence="2">The sequence shown here is derived from an EMBL/GenBank/DDBJ whole genome shotgun (WGS) entry which is preliminary data.</text>
</comment>
<evidence type="ECO:0000313" key="3">
    <source>
        <dbReference type="Proteomes" id="UP000436047"/>
    </source>
</evidence>
<dbReference type="Proteomes" id="UP000436047">
    <property type="component" value="Unassembled WGS sequence"/>
</dbReference>